<dbReference type="EMBL" id="BMZH01000022">
    <property type="protein sequence ID" value="GHB04726.1"/>
    <property type="molecule type" value="Genomic_DNA"/>
</dbReference>
<reference evidence="1" key="1">
    <citation type="journal article" date="2014" name="Int. J. Syst. Evol. Microbiol.">
        <title>Complete genome sequence of Corynebacterium casei LMG S-19264T (=DSM 44701T), isolated from a smear-ripened cheese.</title>
        <authorList>
            <consortium name="US DOE Joint Genome Institute (JGI-PGF)"/>
            <person name="Walter F."/>
            <person name="Albersmeier A."/>
            <person name="Kalinowski J."/>
            <person name="Ruckert C."/>
        </authorList>
    </citation>
    <scope>NUCLEOTIDE SEQUENCE</scope>
    <source>
        <strain evidence="1">KCTC 32513</strain>
    </source>
</reference>
<dbReference type="Proteomes" id="UP000634004">
    <property type="component" value="Unassembled WGS sequence"/>
</dbReference>
<comment type="caution">
    <text evidence="1">The sequence shown here is derived from an EMBL/GenBank/DDBJ whole genome shotgun (WGS) entry which is preliminary data.</text>
</comment>
<organism evidence="1 2">
    <name type="scientific">Algimonas arctica</name>
    <dbReference type="NCBI Taxonomy" id="1479486"/>
    <lineage>
        <taxon>Bacteria</taxon>
        <taxon>Pseudomonadati</taxon>
        <taxon>Pseudomonadota</taxon>
        <taxon>Alphaproteobacteria</taxon>
        <taxon>Maricaulales</taxon>
        <taxon>Robiginitomaculaceae</taxon>
        <taxon>Algimonas</taxon>
    </lineage>
</organism>
<proteinExistence type="predicted"/>
<protein>
    <recommendedName>
        <fullName evidence="3">ATP-binding protein</fullName>
    </recommendedName>
</protein>
<keyword evidence="2" id="KW-1185">Reference proteome</keyword>
<reference evidence="1" key="2">
    <citation type="submission" date="2020-09" db="EMBL/GenBank/DDBJ databases">
        <authorList>
            <person name="Sun Q."/>
            <person name="Kim S."/>
        </authorList>
    </citation>
    <scope>NUCLEOTIDE SEQUENCE</scope>
    <source>
        <strain evidence="1">KCTC 32513</strain>
    </source>
</reference>
<sequence length="573" mass="63423">MQSQTSIKLIKEIATCEHVPALLKGEDTHDPALKFVANLSKYTKDPDLVVSIVAACLPPDYGGDTLREVPGMLEWALEHSDAPKQKRKTQFDLLIEFFTANNINLIKNQDDKGCLQVPILDGGHDVFVINSKRGKLFVRRVLYEQFKSSPRSNDLSDLVNTLDSIAIFEGEHHEFKLRVAWEGEDVVVDIGDEKRSIIICTKDGWTVGYSSQVMFLRREGYRALPTPTKGGNLEGLRNLLGIREDHVWHCFLAFILNVFRPDGPYFSLMIDGEQGSGKSFLSTVIKRITDPNQVEKLRFPRSDRDLMIQASKFFLIIFDNASGVKQALSNTLCSIATGGGFATRMLHTDDDLMIFNVCRPFIINGIGGFAYNPDLLERGIHMSLSAMDPDKRKTEKELNAALEAMLPGVLGVFMDAVVMALKNHSTTATPKGIRMSDAAKWVAAAEPAFGLVEGTFVNAMRQSQNETMGRVAIDSALGQGIIKLLKKSDGQFSGGHAELLQALIDVGANESRDPFFPTSSSRLSSELSKLSPALKKAGIVVEKLPRQNTGSRIQIRFDGTVDYHEDDAPNREF</sequence>
<dbReference type="AlphaFoldDB" id="A0A8J3CTN7"/>
<gene>
    <name evidence="1" type="ORF">GCM10009069_29110</name>
</gene>
<evidence type="ECO:0000313" key="2">
    <source>
        <dbReference type="Proteomes" id="UP000634004"/>
    </source>
</evidence>
<evidence type="ECO:0008006" key="3">
    <source>
        <dbReference type="Google" id="ProtNLM"/>
    </source>
</evidence>
<accession>A0A8J3CTN7</accession>
<evidence type="ECO:0000313" key="1">
    <source>
        <dbReference type="EMBL" id="GHB04726.1"/>
    </source>
</evidence>
<name>A0A8J3CTN7_9PROT</name>